<name>A0A399E0P3_9DEIN</name>
<keyword evidence="1" id="KW-0472">Membrane</keyword>
<gene>
    <name evidence="2" type="ORF">Mcate_01414</name>
</gene>
<evidence type="ECO:0000313" key="3">
    <source>
        <dbReference type="Proteomes" id="UP000266089"/>
    </source>
</evidence>
<reference evidence="2 3" key="1">
    <citation type="submission" date="2018-08" db="EMBL/GenBank/DDBJ databases">
        <title>Meiothermus cateniformans JCM 15151 genome sequencing project.</title>
        <authorList>
            <person name="Da Costa M.S."/>
            <person name="Albuquerque L."/>
            <person name="Raposo P."/>
            <person name="Froufe H.J.C."/>
            <person name="Barroso C.S."/>
            <person name="Egas C."/>
        </authorList>
    </citation>
    <scope>NUCLEOTIDE SEQUENCE [LARGE SCALE GENOMIC DNA]</scope>
    <source>
        <strain evidence="2 3">JCM 15151</strain>
    </source>
</reference>
<keyword evidence="1" id="KW-1133">Transmembrane helix</keyword>
<organism evidence="2 3">
    <name type="scientific">Meiothermus taiwanensis</name>
    <dbReference type="NCBI Taxonomy" id="172827"/>
    <lineage>
        <taxon>Bacteria</taxon>
        <taxon>Thermotogati</taxon>
        <taxon>Deinococcota</taxon>
        <taxon>Deinococci</taxon>
        <taxon>Thermales</taxon>
        <taxon>Thermaceae</taxon>
        <taxon>Meiothermus</taxon>
    </lineage>
</organism>
<dbReference type="Gene3D" id="1.20.5.2700">
    <property type="match status" value="1"/>
</dbReference>
<dbReference type="Proteomes" id="UP000266089">
    <property type="component" value="Unassembled WGS sequence"/>
</dbReference>
<keyword evidence="1" id="KW-0812">Transmembrane</keyword>
<dbReference type="AlphaFoldDB" id="A0A399E0P3"/>
<evidence type="ECO:0000256" key="1">
    <source>
        <dbReference type="SAM" id="Phobius"/>
    </source>
</evidence>
<dbReference type="EMBL" id="QWKX01000029">
    <property type="protein sequence ID" value="RIH77268.1"/>
    <property type="molecule type" value="Genomic_DNA"/>
</dbReference>
<evidence type="ECO:0000313" key="2">
    <source>
        <dbReference type="EMBL" id="RIH77268.1"/>
    </source>
</evidence>
<protein>
    <submittedName>
        <fullName evidence="2">Uncharacterized protein</fullName>
    </submittedName>
</protein>
<accession>A0A399E0P3</accession>
<feature type="transmembrane region" description="Helical" evidence="1">
    <location>
        <begin position="16"/>
        <end position="36"/>
    </location>
</feature>
<sequence length="37" mass="3950">MASLGDLLVKVESGYVRLYAFGLGLGGVLLLLWGVLR</sequence>
<proteinExistence type="predicted"/>
<comment type="caution">
    <text evidence="2">The sequence shown here is derived from an EMBL/GenBank/DDBJ whole genome shotgun (WGS) entry which is preliminary data.</text>
</comment>